<accession>A0ABQ3JAP1</accession>
<keyword evidence="3" id="KW-1185">Reference proteome</keyword>
<feature type="region of interest" description="Disordered" evidence="1">
    <location>
        <begin position="53"/>
        <end position="75"/>
    </location>
</feature>
<dbReference type="Proteomes" id="UP000605897">
    <property type="component" value="Unassembled WGS sequence"/>
</dbReference>
<name>A0ABQ3JAP1_9PSEU</name>
<organism evidence="2 3">
    <name type="scientific">Amycolatopsis deserti</name>
    <dbReference type="NCBI Taxonomy" id="185696"/>
    <lineage>
        <taxon>Bacteria</taxon>
        <taxon>Bacillati</taxon>
        <taxon>Actinomycetota</taxon>
        <taxon>Actinomycetes</taxon>
        <taxon>Pseudonocardiales</taxon>
        <taxon>Pseudonocardiaceae</taxon>
        <taxon>Amycolatopsis</taxon>
    </lineage>
</organism>
<reference evidence="3" key="1">
    <citation type="journal article" date="2019" name="Int. J. Syst. Evol. Microbiol.">
        <title>The Global Catalogue of Microorganisms (GCM) 10K type strain sequencing project: providing services to taxonomists for standard genome sequencing and annotation.</title>
        <authorList>
            <consortium name="The Broad Institute Genomics Platform"/>
            <consortium name="The Broad Institute Genome Sequencing Center for Infectious Disease"/>
            <person name="Wu L."/>
            <person name="Ma J."/>
        </authorList>
    </citation>
    <scope>NUCLEOTIDE SEQUENCE [LARGE SCALE GENOMIC DNA]</scope>
    <source>
        <strain evidence="3">CGMCC 4.7677</strain>
    </source>
</reference>
<dbReference type="SUPFAM" id="SSF101478">
    <property type="entry name" value="ADP-ribosylglycohydrolase"/>
    <property type="match status" value="1"/>
</dbReference>
<proteinExistence type="predicted"/>
<dbReference type="Gene3D" id="1.10.4080.10">
    <property type="entry name" value="ADP-ribosylation/Crystallin J1"/>
    <property type="match status" value="1"/>
</dbReference>
<evidence type="ECO:0000256" key="1">
    <source>
        <dbReference type="SAM" id="MobiDB-lite"/>
    </source>
</evidence>
<evidence type="ECO:0000313" key="3">
    <source>
        <dbReference type="Proteomes" id="UP000605897"/>
    </source>
</evidence>
<comment type="caution">
    <text evidence="2">The sequence shown here is derived from an EMBL/GenBank/DDBJ whole genome shotgun (WGS) entry which is preliminary data.</text>
</comment>
<dbReference type="RefSeq" id="WP_191247117.1">
    <property type="nucleotide sequence ID" value="NZ_BNAU01000006.1"/>
</dbReference>
<gene>
    <name evidence="2" type="ORF">GCM10017786_50650</name>
</gene>
<dbReference type="InterPro" id="IPR036705">
    <property type="entry name" value="Ribosyl_crysJ1_sf"/>
</dbReference>
<evidence type="ECO:0000313" key="2">
    <source>
        <dbReference type="EMBL" id="GHF10842.1"/>
    </source>
</evidence>
<evidence type="ECO:0008006" key="4">
    <source>
        <dbReference type="Google" id="ProtNLM"/>
    </source>
</evidence>
<dbReference type="EMBL" id="BNAU01000006">
    <property type="protein sequence ID" value="GHF10842.1"/>
    <property type="molecule type" value="Genomic_DNA"/>
</dbReference>
<protein>
    <recommendedName>
        <fullName evidence="4">ADP-ribosylglycohydrolase</fullName>
    </recommendedName>
</protein>
<sequence>MASALSGDPAVTAQHFTDWKAVLDPEFRRNEFPGLATPEPAIVRWIEVDEREQPTGNVRENPAHRPGPEWFGGPKATTPVAKLMGMRRVGWIDDAALRRQLLDCEVLVPLGADGEPVRSRTRDGRVVIPAYSATVTIPAGIHRWRRIRPRDLLRPGSGESRVDLDPGHALSMAVDLAEEITSVEPEPGRYVDEVAPEVSPHITELATRLGAEFELGGELVTQRLTAVAGWARKNGYELSADECERYARGYARWVRNLRLRHDGRPVEWPADLAGNGLVNHYDDSGRPAPRPWTMGKFQDTGTPSGLFAWHRVVGAYVGFAVGECLALGNGDALGPMTRQMLRHTETVLRGLPFMNTTGDLPPGFPPAPKPDSWLSVALGAGPEAPPNALTAVLAATMTGGLELESTGLPYQMAVARALTGADGETATAIELLVRILTKVLVNGEPPWPFHAVLGDLRKSGQAPFDEIAAIVLALRDGRDIPDAEQIETLGDPASPLAVAGRAVFAAAKRHYDPFAAIQVAGLQSAEPPLAAALTGALIGARAGVPGLPADLVGALTPLGLLDNLAGDVYLYFNLYGVARSRSLQDAWPQRYPPG</sequence>